<keyword evidence="2" id="KW-0285">Flavoprotein</keyword>
<dbReference type="PANTHER" id="PTHR43104">
    <property type="entry name" value="L-2-HYDROXYGLUTARATE DEHYDROGENASE, MITOCHONDRIAL"/>
    <property type="match status" value="1"/>
</dbReference>
<sequence length="375" mass="43519">MYDVIIVGTNTVSLAIALSIYKKNPHAKIAILERDSMLSSLYSQQDLIIHSVESDENAYYKLLMNDGYHMLLEYCNHHKIEYNIYEQMVVASQHNGNDVQSKKKLSGLIGDHWETKKVNIAVLSLQHLYEKMLNEIKEYGGDVYFQSPILYIKERKKNVEVVTSTNIFEGSYLINCAGFYADRVARLSGYNFNLQKRTTHSEYYRLGMIESVNQFITSLRTRSTQHLQFQMFKGADADSIIRIYREETIENPLLRKCLRAFKNQHSDKQQNLLMLAKFYVNEGIEDVTKAFSKRKIVDEVQRFIPHFSTAHLQSKKATVVNYHYSNYSSEDEFHLFYEKYSAHLCISSLIAGNMSFAIGSEIAKKVEFSQMFSVR</sequence>
<comment type="cofactor">
    <cofactor evidence="1">
        <name>FAD</name>
        <dbReference type="ChEBI" id="CHEBI:57692"/>
    </cofactor>
</comment>
<evidence type="ECO:0000313" key="5">
    <source>
        <dbReference type="EMBL" id="KOO46208.1"/>
    </source>
</evidence>
<evidence type="ECO:0000313" key="6">
    <source>
        <dbReference type="Proteomes" id="UP000037558"/>
    </source>
</evidence>
<gene>
    <name evidence="5" type="ORF">AMD01_10105</name>
</gene>
<dbReference type="SUPFAM" id="SSF51905">
    <property type="entry name" value="FAD/NAD(P)-binding domain"/>
    <property type="match status" value="1"/>
</dbReference>
<dbReference type="AlphaFoldDB" id="A0A0M0L6A7"/>
<dbReference type="Proteomes" id="UP000037558">
    <property type="component" value="Unassembled WGS sequence"/>
</dbReference>
<dbReference type="Gene3D" id="3.30.9.10">
    <property type="entry name" value="D-Amino Acid Oxidase, subunit A, domain 2"/>
    <property type="match status" value="2"/>
</dbReference>
<dbReference type="STRING" id="284581.AMD01_10105"/>
<dbReference type="EMBL" id="LILC01000013">
    <property type="protein sequence ID" value="KOO46208.1"/>
    <property type="molecule type" value="Genomic_DNA"/>
</dbReference>
<keyword evidence="6" id="KW-1185">Reference proteome</keyword>
<keyword evidence="4" id="KW-0560">Oxidoreductase</keyword>
<dbReference type="PATRIC" id="fig|284581.3.peg.2106"/>
<proteinExistence type="predicted"/>
<dbReference type="GO" id="GO:0047545">
    <property type="term" value="F:(S)-2-hydroxyglutarate dehydrogenase activity"/>
    <property type="evidence" value="ECO:0007669"/>
    <property type="project" value="TreeGrafter"/>
</dbReference>
<dbReference type="Gene3D" id="3.50.50.60">
    <property type="entry name" value="FAD/NAD(P)-binding domain"/>
    <property type="match status" value="2"/>
</dbReference>
<name>A0A0M0L6A7_9BACI</name>
<protein>
    <recommendedName>
        <fullName evidence="7">FAD dependent oxidoreductase domain-containing protein</fullName>
    </recommendedName>
</protein>
<accession>A0A0M0L6A7</accession>
<keyword evidence="3" id="KW-0274">FAD</keyword>
<evidence type="ECO:0008006" key="7">
    <source>
        <dbReference type="Google" id="ProtNLM"/>
    </source>
</evidence>
<evidence type="ECO:0000256" key="1">
    <source>
        <dbReference type="ARBA" id="ARBA00001974"/>
    </source>
</evidence>
<dbReference type="PANTHER" id="PTHR43104:SF2">
    <property type="entry name" value="L-2-HYDROXYGLUTARATE DEHYDROGENASE, MITOCHONDRIAL"/>
    <property type="match status" value="1"/>
</dbReference>
<reference evidence="6" key="1">
    <citation type="submission" date="2015-08" db="EMBL/GenBank/DDBJ databases">
        <title>Fjat-14210 dsm16467.</title>
        <authorList>
            <person name="Liu B."/>
            <person name="Wang J."/>
            <person name="Zhu Y."/>
            <person name="Liu G."/>
            <person name="Chen Q."/>
            <person name="Chen Z."/>
            <person name="Lan J."/>
            <person name="Che J."/>
            <person name="Ge C."/>
            <person name="Shi H."/>
            <person name="Pan Z."/>
            <person name="Liu X."/>
        </authorList>
    </citation>
    <scope>NUCLEOTIDE SEQUENCE [LARGE SCALE GENOMIC DNA]</scope>
    <source>
        <strain evidence="6">DSM 16467</strain>
    </source>
</reference>
<dbReference type="InterPro" id="IPR036188">
    <property type="entry name" value="FAD/NAD-bd_sf"/>
</dbReference>
<comment type="caution">
    <text evidence="5">The sequence shown here is derived from an EMBL/GenBank/DDBJ whole genome shotgun (WGS) entry which is preliminary data.</text>
</comment>
<dbReference type="OrthoDB" id="9801699at2"/>
<evidence type="ECO:0000256" key="4">
    <source>
        <dbReference type="ARBA" id="ARBA00023002"/>
    </source>
</evidence>
<evidence type="ECO:0000256" key="2">
    <source>
        <dbReference type="ARBA" id="ARBA00022630"/>
    </source>
</evidence>
<dbReference type="RefSeq" id="WP_053401279.1">
    <property type="nucleotide sequence ID" value="NZ_LILC01000013.1"/>
</dbReference>
<organism evidence="5 6">
    <name type="scientific">Priestia koreensis</name>
    <dbReference type="NCBI Taxonomy" id="284581"/>
    <lineage>
        <taxon>Bacteria</taxon>
        <taxon>Bacillati</taxon>
        <taxon>Bacillota</taxon>
        <taxon>Bacilli</taxon>
        <taxon>Bacillales</taxon>
        <taxon>Bacillaceae</taxon>
        <taxon>Priestia</taxon>
    </lineage>
</organism>
<evidence type="ECO:0000256" key="3">
    <source>
        <dbReference type="ARBA" id="ARBA00022827"/>
    </source>
</evidence>